<gene>
    <name evidence="1" type="ORF">EV702DRAFT_969563</name>
</gene>
<sequence>ERQPIYRVAWCGFPNSSDPRGGVTALVFLGGDRSNDPCRLTVHTMPALECPEPPAPSGSKTGLHASIQKAMRLSVIPLETTYYLSSGSVYDFVLFPKSNPHFSGCWDPAALLFLTAASSDPRMVEARQFLPPKMMSPLPGTDAQNSSKHGDIIHELSATLEDRY</sequence>
<dbReference type="AlphaFoldDB" id="A0A9P7D381"/>
<evidence type="ECO:0000313" key="1">
    <source>
        <dbReference type="EMBL" id="KAG1777467.1"/>
    </source>
</evidence>
<comment type="caution">
    <text evidence="1">The sequence shown here is derived from an EMBL/GenBank/DDBJ whole genome shotgun (WGS) entry which is preliminary data.</text>
</comment>
<dbReference type="OrthoDB" id="19944at2759"/>
<organism evidence="1 2">
    <name type="scientific">Suillus placidus</name>
    <dbReference type="NCBI Taxonomy" id="48579"/>
    <lineage>
        <taxon>Eukaryota</taxon>
        <taxon>Fungi</taxon>
        <taxon>Dikarya</taxon>
        <taxon>Basidiomycota</taxon>
        <taxon>Agaricomycotina</taxon>
        <taxon>Agaricomycetes</taxon>
        <taxon>Agaricomycetidae</taxon>
        <taxon>Boletales</taxon>
        <taxon>Suillineae</taxon>
        <taxon>Suillaceae</taxon>
        <taxon>Suillus</taxon>
    </lineage>
</organism>
<dbReference type="EMBL" id="JABBWD010000020">
    <property type="protein sequence ID" value="KAG1777467.1"/>
    <property type="molecule type" value="Genomic_DNA"/>
</dbReference>
<reference evidence="1" key="1">
    <citation type="journal article" date="2020" name="New Phytol.">
        <title>Comparative genomics reveals dynamic genome evolution in host specialist ectomycorrhizal fungi.</title>
        <authorList>
            <person name="Lofgren L.A."/>
            <person name="Nguyen N.H."/>
            <person name="Vilgalys R."/>
            <person name="Ruytinx J."/>
            <person name="Liao H.L."/>
            <person name="Branco S."/>
            <person name="Kuo A."/>
            <person name="LaButti K."/>
            <person name="Lipzen A."/>
            <person name="Andreopoulos W."/>
            <person name="Pangilinan J."/>
            <person name="Riley R."/>
            <person name="Hundley H."/>
            <person name="Na H."/>
            <person name="Barry K."/>
            <person name="Grigoriev I.V."/>
            <person name="Stajich J.E."/>
            <person name="Kennedy P.G."/>
        </authorList>
    </citation>
    <scope>NUCLEOTIDE SEQUENCE</scope>
    <source>
        <strain evidence="1">DOB743</strain>
    </source>
</reference>
<protein>
    <submittedName>
        <fullName evidence="1">Uncharacterized protein</fullName>
    </submittedName>
</protein>
<evidence type="ECO:0000313" key="2">
    <source>
        <dbReference type="Proteomes" id="UP000714275"/>
    </source>
</evidence>
<feature type="non-terminal residue" evidence="1">
    <location>
        <position position="1"/>
    </location>
</feature>
<proteinExistence type="predicted"/>
<name>A0A9P7D381_9AGAM</name>
<dbReference type="Proteomes" id="UP000714275">
    <property type="component" value="Unassembled WGS sequence"/>
</dbReference>
<keyword evidence="2" id="KW-1185">Reference proteome</keyword>
<accession>A0A9P7D381</accession>